<proteinExistence type="predicted"/>
<dbReference type="Proteomes" id="UP001206312">
    <property type="component" value="Unassembled WGS sequence"/>
</dbReference>
<organism evidence="1 2">
    <name type="scientific">Robiginitalea marina</name>
    <dbReference type="NCBI Taxonomy" id="2954105"/>
    <lineage>
        <taxon>Bacteria</taxon>
        <taxon>Pseudomonadati</taxon>
        <taxon>Bacteroidota</taxon>
        <taxon>Flavobacteriia</taxon>
        <taxon>Flavobacteriales</taxon>
        <taxon>Flavobacteriaceae</taxon>
        <taxon>Robiginitalea</taxon>
    </lineage>
</organism>
<sequence>MNSRSTDLIRIRPELSIKPLQAGEASEEFFQNRTLRPVLKLQNDLLLAAFRNYAIKHKGYFFELGQEKKLRYIENAIQKDIKFRNSLKGMIIGQFTLEEYERYIRSSSSLNKRMMNMVVERLKDQLQLLEHLPAGHGLPA</sequence>
<accession>A0ABT1AWH3</accession>
<evidence type="ECO:0000313" key="1">
    <source>
        <dbReference type="EMBL" id="MCO5723553.1"/>
    </source>
</evidence>
<comment type="caution">
    <text evidence="1">The sequence shown here is derived from an EMBL/GenBank/DDBJ whole genome shotgun (WGS) entry which is preliminary data.</text>
</comment>
<dbReference type="EMBL" id="JAMXIB010000001">
    <property type="protein sequence ID" value="MCO5723553.1"/>
    <property type="molecule type" value="Genomic_DNA"/>
</dbReference>
<keyword evidence="2" id="KW-1185">Reference proteome</keyword>
<name>A0ABT1AWH3_9FLAO</name>
<dbReference type="RefSeq" id="WP_252739927.1">
    <property type="nucleotide sequence ID" value="NZ_JAMXIB010000001.1"/>
</dbReference>
<reference evidence="1 2" key="1">
    <citation type="submission" date="2022-06" db="EMBL/GenBank/DDBJ databases">
        <authorList>
            <person name="Xuan X."/>
        </authorList>
    </citation>
    <scope>NUCLEOTIDE SEQUENCE [LARGE SCALE GENOMIC DNA]</scope>
    <source>
        <strain evidence="1 2">2V75</strain>
    </source>
</reference>
<gene>
    <name evidence="1" type="ORF">NG653_01710</name>
</gene>
<protein>
    <submittedName>
        <fullName evidence="1">Glyoxalase</fullName>
    </submittedName>
</protein>
<evidence type="ECO:0000313" key="2">
    <source>
        <dbReference type="Proteomes" id="UP001206312"/>
    </source>
</evidence>